<evidence type="ECO:0000313" key="1">
    <source>
        <dbReference type="EMBL" id="ATZ55029.1"/>
    </source>
</evidence>
<organism evidence="1 2">
    <name type="scientific">Botryotinia fuckeliana (strain B05.10)</name>
    <name type="common">Noble rot fungus</name>
    <name type="synonym">Botrytis cinerea</name>
    <dbReference type="NCBI Taxonomy" id="332648"/>
    <lineage>
        <taxon>Eukaryota</taxon>
        <taxon>Fungi</taxon>
        <taxon>Dikarya</taxon>
        <taxon>Ascomycota</taxon>
        <taxon>Pezizomycotina</taxon>
        <taxon>Leotiomycetes</taxon>
        <taxon>Helotiales</taxon>
        <taxon>Sclerotiniaceae</taxon>
        <taxon>Botrytis</taxon>
    </lineage>
</organism>
<evidence type="ECO:0000313" key="2">
    <source>
        <dbReference type="Proteomes" id="UP000001798"/>
    </source>
</evidence>
<sequence>MRYKNCQCLLFVREVIVLGMPRKAIGAYLIFDFGG</sequence>
<proteinExistence type="predicted"/>
<dbReference type="AlphaFoldDB" id="A0A384JWN9"/>
<keyword evidence="2" id="KW-1185">Reference proteome</keyword>
<name>A0A384JWN9_BOTFB</name>
<dbReference type="EMBL" id="CP009815">
    <property type="protein sequence ID" value="ATZ55029.1"/>
    <property type="molecule type" value="Genomic_DNA"/>
</dbReference>
<dbReference type="RefSeq" id="XP_024551748.1">
    <property type="nucleotide sequence ID" value="XM_024695946.1"/>
</dbReference>
<accession>A0A384JWN9</accession>
<dbReference type="GeneID" id="5437435"/>
<gene>
    <name evidence="1" type="ORF">BCIN_11g03340</name>
</gene>
<reference evidence="1 2" key="1">
    <citation type="journal article" date="2011" name="PLoS Genet.">
        <title>Genomic analysis of the necrotrophic fungal pathogens Sclerotinia sclerotiorum and Botrytis cinerea.</title>
        <authorList>
            <person name="Amselem J."/>
            <person name="Cuomo C.A."/>
            <person name="van Kan J.A."/>
            <person name="Viaud M."/>
            <person name="Benito E.P."/>
            <person name="Couloux A."/>
            <person name="Coutinho P.M."/>
            <person name="de Vries R.P."/>
            <person name="Dyer P.S."/>
            <person name="Fillinger S."/>
            <person name="Fournier E."/>
            <person name="Gout L."/>
            <person name="Hahn M."/>
            <person name="Kohn L."/>
            <person name="Lapalu N."/>
            <person name="Plummer K.M."/>
            <person name="Pradier J.M."/>
            <person name="Quevillon E."/>
            <person name="Sharon A."/>
            <person name="Simon A."/>
            <person name="ten Have A."/>
            <person name="Tudzynski B."/>
            <person name="Tudzynski P."/>
            <person name="Wincker P."/>
            <person name="Andrew M."/>
            <person name="Anthouard V."/>
            <person name="Beever R.E."/>
            <person name="Beffa R."/>
            <person name="Benoit I."/>
            <person name="Bouzid O."/>
            <person name="Brault B."/>
            <person name="Chen Z."/>
            <person name="Choquer M."/>
            <person name="Collemare J."/>
            <person name="Cotton P."/>
            <person name="Danchin E.G."/>
            <person name="Da Silva C."/>
            <person name="Gautier A."/>
            <person name="Giraud C."/>
            <person name="Giraud T."/>
            <person name="Gonzalez C."/>
            <person name="Grossetete S."/>
            <person name="Guldener U."/>
            <person name="Henrissat B."/>
            <person name="Howlett B.J."/>
            <person name="Kodira C."/>
            <person name="Kretschmer M."/>
            <person name="Lappartient A."/>
            <person name="Leroch M."/>
            <person name="Levis C."/>
            <person name="Mauceli E."/>
            <person name="Neuveglise C."/>
            <person name="Oeser B."/>
            <person name="Pearson M."/>
            <person name="Poulain J."/>
            <person name="Poussereau N."/>
            <person name="Quesneville H."/>
            <person name="Rascle C."/>
            <person name="Schumacher J."/>
            <person name="Segurens B."/>
            <person name="Sexton A."/>
            <person name="Silva E."/>
            <person name="Sirven C."/>
            <person name="Soanes D.M."/>
            <person name="Talbot N.J."/>
            <person name="Templeton M."/>
            <person name="Yandava C."/>
            <person name="Yarden O."/>
            <person name="Zeng Q."/>
            <person name="Rollins J.A."/>
            <person name="Lebrun M.H."/>
            <person name="Dickman M."/>
        </authorList>
    </citation>
    <scope>NUCLEOTIDE SEQUENCE [LARGE SCALE GENOMIC DNA]</scope>
    <source>
        <strain evidence="1 2">B05.10</strain>
    </source>
</reference>
<reference evidence="1 2" key="3">
    <citation type="journal article" date="2017" name="Mol. Plant Pathol.">
        <title>A gapless genome sequence of the fungus Botrytis cinerea.</title>
        <authorList>
            <person name="Van Kan J.A."/>
            <person name="Stassen J.H."/>
            <person name="Mosbach A."/>
            <person name="Van Der Lee T.A."/>
            <person name="Faino L."/>
            <person name="Farmer A.D."/>
            <person name="Papasotiriou D.G."/>
            <person name="Zhou S."/>
            <person name="Seidl M.F."/>
            <person name="Cottam E."/>
            <person name="Edel D."/>
            <person name="Hahn M."/>
            <person name="Schwartz D.C."/>
            <person name="Dietrich R.A."/>
            <person name="Widdison S."/>
            <person name="Scalliet G."/>
        </authorList>
    </citation>
    <scope>NUCLEOTIDE SEQUENCE [LARGE SCALE GENOMIC DNA]</scope>
    <source>
        <strain evidence="1 2">B05.10</strain>
    </source>
</reference>
<dbReference type="Proteomes" id="UP000001798">
    <property type="component" value="Chromosome 11"/>
</dbReference>
<dbReference type="VEuPathDB" id="FungiDB:Bcin11g03340"/>
<reference evidence="1 2" key="2">
    <citation type="journal article" date="2012" name="Eukaryot. Cell">
        <title>Genome update of Botrytis cinerea strains B05.10 and T4.</title>
        <authorList>
            <person name="Staats M."/>
            <person name="van Kan J.A."/>
        </authorList>
    </citation>
    <scope>NUCLEOTIDE SEQUENCE [LARGE SCALE GENOMIC DNA]</scope>
    <source>
        <strain evidence="1 2">B05.10</strain>
    </source>
</reference>
<protein>
    <submittedName>
        <fullName evidence="1">Uncharacterized protein</fullName>
    </submittedName>
</protein>